<dbReference type="PANTHER" id="PTHR12323:SF0">
    <property type="entry name" value="CALCIUM HOMEOSTASIS ENDOPLASMIC RETICULUM PROTEIN"/>
    <property type="match status" value="1"/>
</dbReference>
<evidence type="ECO:0000256" key="1">
    <source>
        <dbReference type="SAM" id="MobiDB-lite"/>
    </source>
</evidence>
<dbReference type="Gene3D" id="1.25.40.90">
    <property type="match status" value="1"/>
</dbReference>
<evidence type="ECO:0000313" key="3">
    <source>
        <dbReference type="EMBL" id="KZZ87258.1"/>
    </source>
</evidence>
<dbReference type="VEuPathDB" id="FungiDB:AAP_05782"/>
<gene>
    <name evidence="3" type="ORF">AAP_05782</name>
</gene>
<dbReference type="Pfam" id="PF04818">
    <property type="entry name" value="CID"/>
    <property type="match status" value="1"/>
</dbReference>
<name>A0A167VAB4_9EURO</name>
<keyword evidence="4" id="KW-1185">Reference proteome</keyword>
<dbReference type="InterPro" id="IPR006569">
    <property type="entry name" value="CID_dom"/>
</dbReference>
<dbReference type="InterPro" id="IPR008942">
    <property type="entry name" value="ENTH_VHS"/>
</dbReference>
<evidence type="ECO:0000313" key="4">
    <source>
        <dbReference type="Proteomes" id="UP000242877"/>
    </source>
</evidence>
<proteinExistence type="predicted"/>
<organism evidence="3 4">
    <name type="scientific">Ascosphaera apis ARSEF 7405</name>
    <dbReference type="NCBI Taxonomy" id="392613"/>
    <lineage>
        <taxon>Eukaryota</taxon>
        <taxon>Fungi</taxon>
        <taxon>Dikarya</taxon>
        <taxon>Ascomycota</taxon>
        <taxon>Pezizomycotina</taxon>
        <taxon>Eurotiomycetes</taxon>
        <taxon>Eurotiomycetidae</taxon>
        <taxon>Onygenales</taxon>
        <taxon>Ascosphaeraceae</taxon>
        <taxon>Ascosphaera</taxon>
    </lineage>
</organism>
<dbReference type="PANTHER" id="PTHR12323">
    <property type="entry name" value="SR-RELATED CTD ASSOCIATED FACTOR 6"/>
    <property type="match status" value="1"/>
</dbReference>
<dbReference type="GO" id="GO:0048471">
    <property type="term" value="C:perinuclear region of cytoplasm"/>
    <property type="evidence" value="ECO:0007669"/>
    <property type="project" value="TreeGrafter"/>
</dbReference>
<feature type="region of interest" description="Disordered" evidence="1">
    <location>
        <begin position="186"/>
        <end position="260"/>
    </location>
</feature>
<feature type="domain" description="CID" evidence="2">
    <location>
        <begin position="24"/>
        <end position="193"/>
    </location>
</feature>
<comment type="caution">
    <text evidence="3">The sequence shown here is derived from an EMBL/GenBank/DDBJ whole genome shotgun (WGS) entry which is preliminary data.</text>
</comment>
<dbReference type="OrthoDB" id="21470at2759"/>
<feature type="compositionally biased region" description="Polar residues" evidence="1">
    <location>
        <begin position="249"/>
        <end position="260"/>
    </location>
</feature>
<dbReference type="EMBL" id="AZGZ01000036">
    <property type="protein sequence ID" value="KZZ87258.1"/>
    <property type="molecule type" value="Genomic_DNA"/>
</dbReference>
<dbReference type="AlphaFoldDB" id="A0A167VAB4"/>
<reference evidence="3 4" key="1">
    <citation type="journal article" date="2016" name="Genome Biol. Evol.">
        <title>Divergent and convergent evolution of fungal pathogenicity.</title>
        <authorList>
            <person name="Shang Y."/>
            <person name="Xiao G."/>
            <person name="Zheng P."/>
            <person name="Cen K."/>
            <person name="Zhan S."/>
            <person name="Wang C."/>
        </authorList>
    </citation>
    <scope>NUCLEOTIDE SEQUENCE [LARGE SCALE GENOMIC DNA]</scope>
    <source>
        <strain evidence="3 4">ARSEF 7405</strain>
    </source>
</reference>
<dbReference type="Proteomes" id="UP000242877">
    <property type="component" value="Unassembled WGS sequence"/>
</dbReference>
<protein>
    <submittedName>
        <fullName evidence="3">RNA polymerase II, large subunit, CTD</fullName>
    </submittedName>
</protein>
<dbReference type="GO" id="GO:0006874">
    <property type="term" value="P:intracellular calcium ion homeostasis"/>
    <property type="evidence" value="ECO:0007669"/>
    <property type="project" value="TreeGrafter"/>
</dbReference>
<evidence type="ECO:0000259" key="2">
    <source>
        <dbReference type="PROSITE" id="PS51391"/>
    </source>
</evidence>
<sequence>MTHTLTLAKTSLLASLTRPDPSPLSRSDLDAFHSSLITATSARCSCLTVQTCKDWIVQNIAPSEKRTEALGNYVFALAGSFDGGQKKDGQKDGVSVRRRQLHLLYVLHDVLHHLNFHDRRDGDDETMRKWFCDAMQVPIEKILRLIALTFHRESTRNSRIRKRVYDLLEIWERDAYFPSTALTTYRDLITSPPPPPPTSTSQTDDTSSRTAKKQEKSLRDAPYILPATHGDPSTPYHELPAGNMLPHITPNSTHPIQPSSLKPLPCHAGPAKAELVTALKKFMGDVERLYAVGDAFTFSPPAIEGEEGHEEGETGVTELGEIVKKDALGDVIWGETYYGWSREFCTRMREEGKKRRAAAAAGTGAEIGEERGTADEGLVQDLDLGQRNRDRILPLIRDLLSQLIDLGMTTVTIEREKHDAAIVITIITTTITIGVKPPHLHYLALGLVHAHHLVTPTIIITPINRVLIHHRHHPHQLLLLSHHLLLSNISPSHLSPSLLNKDTYRPHHPIGPVLGLLHRLHHLQQQLVWA</sequence>
<accession>A0A167VAB4</accession>
<dbReference type="PROSITE" id="PS51391">
    <property type="entry name" value="CID"/>
    <property type="match status" value="1"/>
</dbReference>